<gene>
    <name evidence="1" type="ORF">SAMN04489717_2007</name>
</gene>
<dbReference type="InterPro" id="IPR008775">
    <property type="entry name" value="Phytyl_CoA_dOase-like"/>
</dbReference>
<reference evidence="1 2" key="1">
    <citation type="submission" date="2016-10" db="EMBL/GenBank/DDBJ databases">
        <authorList>
            <person name="de Groot N.N."/>
        </authorList>
    </citation>
    <scope>NUCLEOTIDE SEQUENCE [LARGE SCALE GENOMIC DNA]</scope>
    <source>
        <strain evidence="1 2">DSM 22024</strain>
    </source>
</reference>
<dbReference type="PANTHER" id="PTHR20883:SF46">
    <property type="entry name" value="PHYTANOYL-COA HYDROXYLASE"/>
    <property type="match status" value="1"/>
</dbReference>
<dbReference type="STRING" id="117157.SAMN04489717_2007"/>
<keyword evidence="1" id="KW-0560">Oxidoreductase</keyword>
<dbReference type="Pfam" id="PF05721">
    <property type="entry name" value="PhyH"/>
    <property type="match status" value="1"/>
</dbReference>
<organism evidence="1 2">
    <name type="scientific">Actinopolymorpha singaporensis</name>
    <dbReference type="NCBI Taxonomy" id="117157"/>
    <lineage>
        <taxon>Bacteria</taxon>
        <taxon>Bacillati</taxon>
        <taxon>Actinomycetota</taxon>
        <taxon>Actinomycetes</taxon>
        <taxon>Propionibacteriales</taxon>
        <taxon>Actinopolymorphaceae</taxon>
        <taxon>Actinopolymorpha</taxon>
    </lineage>
</organism>
<evidence type="ECO:0000313" key="2">
    <source>
        <dbReference type="Proteomes" id="UP000198983"/>
    </source>
</evidence>
<sequence>MTSTEESRTALVTPQMREQYENDGYFILERALSDEQLELLRGGAQYSMDKLDAAMEEAGTDRIGINARGKRYFSHMIYRDRPELRQFLFSELMREICRATLGEEAYLFWEQYVIKAGDPDTAFAWHQDSGYVHEDHAPYLTCWIALDDVTEENGSVYLRPYSRSGIRSYVKHIPDPRVNDLVCYFGDDPGMPVTVPAGSIAVFSSVVMHRSGPNLTDRLRRVYLAQYSKEVIMTKDGSKPWGEFEQFLAGGEVVGRIDVD</sequence>
<protein>
    <submittedName>
        <fullName evidence="1">Ectoine hydroxylase-related dioxygenase, phytanoyl-CoA dioxygenase (PhyH) family</fullName>
    </submittedName>
</protein>
<proteinExistence type="predicted"/>
<keyword evidence="1" id="KW-0223">Dioxygenase</keyword>
<keyword evidence="2" id="KW-1185">Reference proteome</keyword>
<dbReference type="GO" id="GO:0005506">
    <property type="term" value="F:iron ion binding"/>
    <property type="evidence" value="ECO:0007669"/>
    <property type="project" value="UniProtKB-ARBA"/>
</dbReference>
<dbReference type="AlphaFoldDB" id="A0A1H1QGV6"/>
<dbReference type="EMBL" id="LT629732">
    <property type="protein sequence ID" value="SDS22537.1"/>
    <property type="molecule type" value="Genomic_DNA"/>
</dbReference>
<dbReference type="SUPFAM" id="SSF51197">
    <property type="entry name" value="Clavaminate synthase-like"/>
    <property type="match status" value="1"/>
</dbReference>
<evidence type="ECO:0000313" key="1">
    <source>
        <dbReference type="EMBL" id="SDS22537.1"/>
    </source>
</evidence>
<dbReference type="Gene3D" id="2.60.120.620">
    <property type="entry name" value="q2cbj1_9rhob like domain"/>
    <property type="match status" value="1"/>
</dbReference>
<accession>A0A1H1QGV6</accession>
<dbReference type="Proteomes" id="UP000198983">
    <property type="component" value="Chromosome I"/>
</dbReference>
<dbReference type="RefSeq" id="WP_092652620.1">
    <property type="nucleotide sequence ID" value="NZ_LT629732.1"/>
</dbReference>
<dbReference type="PANTHER" id="PTHR20883">
    <property type="entry name" value="PHYTANOYL-COA DIOXYGENASE DOMAIN CONTAINING 1"/>
    <property type="match status" value="1"/>
</dbReference>
<dbReference type="GO" id="GO:0016706">
    <property type="term" value="F:2-oxoglutarate-dependent dioxygenase activity"/>
    <property type="evidence" value="ECO:0007669"/>
    <property type="project" value="UniProtKB-ARBA"/>
</dbReference>
<dbReference type="OrthoDB" id="9796766at2"/>
<name>A0A1H1QGV6_9ACTN</name>